<proteinExistence type="predicted"/>
<protein>
    <submittedName>
        <fullName evidence="2">Uncharacterized protein</fullName>
    </submittedName>
</protein>
<feature type="compositionally biased region" description="Basic and acidic residues" evidence="1">
    <location>
        <begin position="22"/>
        <end position="31"/>
    </location>
</feature>
<dbReference type="EMBL" id="JBGFUD010000324">
    <property type="protein sequence ID" value="MFH4974272.1"/>
    <property type="molecule type" value="Genomic_DNA"/>
</dbReference>
<organism evidence="2 3">
    <name type="scientific">Gnathostoma spinigerum</name>
    <dbReference type="NCBI Taxonomy" id="75299"/>
    <lineage>
        <taxon>Eukaryota</taxon>
        <taxon>Metazoa</taxon>
        <taxon>Ecdysozoa</taxon>
        <taxon>Nematoda</taxon>
        <taxon>Chromadorea</taxon>
        <taxon>Rhabditida</taxon>
        <taxon>Spirurina</taxon>
        <taxon>Gnathostomatomorpha</taxon>
        <taxon>Gnathostomatoidea</taxon>
        <taxon>Gnathostomatidae</taxon>
        <taxon>Gnathostoma</taxon>
    </lineage>
</organism>
<keyword evidence="3" id="KW-1185">Reference proteome</keyword>
<feature type="compositionally biased region" description="Basic and acidic residues" evidence="1">
    <location>
        <begin position="1"/>
        <end position="14"/>
    </location>
</feature>
<evidence type="ECO:0000313" key="3">
    <source>
        <dbReference type="Proteomes" id="UP001608902"/>
    </source>
</evidence>
<reference evidence="2 3" key="1">
    <citation type="submission" date="2024-08" db="EMBL/GenBank/DDBJ databases">
        <title>Gnathostoma spinigerum genome.</title>
        <authorList>
            <person name="Gonzalez-Bertolin B."/>
            <person name="Monzon S."/>
            <person name="Zaballos A."/>
            <person name="Jimenez P."/>
            <person name="Dekumyoy P."/>
            <person name="Varona S."/>
            <person name="Cuesta I."/>
            <person name="Sumanam S."/>
            <person name="Adisakwattana P."/>
            <person name="Gasser R.B."/>
            <person name="Hernandez-Gonzalez A."/>
            <person name="Young N.D."/>
            <person name="Perteguer M.J."/>
        </authorList>
    </citation>
    <scope>NUCLEOTIDE SEQUENCE [LARGE SCALE GENOMIC DNA]</scope>
    <source>
        <strain evidence="2">AL3</strain>
        <tissue evidence="2">Liver</tissue>
    </source>
</reference>
<dbReference type="AlphaFoldDB" id="A0ABD6ECN9"/>
<accession>A0ABD6ECN9</accession>
<name>A0ABD6ECN9_9BILA</name>
<evidence type="ECO:0000256" key="1">
    <source>
        <dbReference type="SAM" id="MobiDB-lite"/>
    </source>
</evidence>
<comment type="caution">
    <text evidence="2">The sequence shown here is derived from an EMBL/GenBank/DDBJ whole genome shotgun (WGS) entry which is preliminary data.</text>
</comment>
<dbReference type="Proteomes" id="UP001608902">
    <property type="component" value="Unassembled WGS sequence"/>
</dbReference>
<feature type="region of interest" description="Disordered" evidence="1">
    <location>
        <begin position="1"/>
        <end position="43"/>
    </location>
</feature>
<evidence type="ECO:0000313" key="2">
    <source>
        <dbReference type="EMBL" id="MFH4974272.1"/>
    </source>
</evidence>
<gene>
    <name evidence="2" type="ORF">AB6A40_000981</name>
</gene>
<sequence length="113" mass="12872">MKEHRDEGEGKGENELSDFDADDKSLEDVHRTLPTAPTPLKKDVSEVISPTAKAAVEGDQPKKHDFNNADETKAEWYRDQRELALEKIHQYSQSIYQENGKGMPVYGIRLDGW</sequence>